<dbReference type="EMBL" id="LSBH01000021">
    <property type="protein sequence ID" value="OAQ62569.1"/>
    <property type="molecule type" value="Genomic_DNA"/>
</dbReference>
<dbReference type="AlphaFoldDB" id="A0A179FBS1"/>
<evidence type="ECO:0000313" key="3">
    <source>
        <dbReference type="Proteomes" id="UP000078240"/>
    </source>
</evidence>
<evidence type="ECO:0000313" key="2">
    <source>
        <dbReference type="EMBL" id="OAQ62569.1"/>
    </source>
</evidence>
<evidence type="ECO:0000256" key="1">
    <source>
        <dbReference type="SAM" id="MobiDB-lite"/>
    </source>
</evidence>
<organism evidence="2 3">
    <name type="scientific">Purpureocillium lilacinum</name>
    <name type="common">Paecilomyces lilacinus</name>
    <dbReference type="NCBI Taxonomy" id="33203"/>
    <lineage>
        <taxon>Eukaryota</taxon>
        <taxon>Fungi</taxon>
        <taxon>Dikarya</taxon>
        <taxon>Ascomycota</taxon>
        <taxon>Pezizomycotina</taxon>
        <taxon>Sordariomycetes</taxon>
        <taxon>Hypocreomycetidae</taxon>
        <taxon>Hypocreales</taxon>
        <taxon>Ophiocordycipitaceae</taxon>
        <taxon>Purpureocillium</taxon>
    </lineage>
</organism>
<sequence>MPHPCASAIPCGDSTGRVVEGSGPGRRACVGTGAAGMGQPERRRGRCPTRRPWGVSPGTWSAAYGVGSHQTRRLDRQSSALVDSK</sequence>
<accession>A0A179FBS1</accession>
<proteinExistence type="predicted"/>
<protein>
    <submittedName>
        <fullName evidence="2">Uncharacterized protein</fullName>
    </submittedName>
</protein>
<name>A0A179FBS1_PURLI</name>
<reference evidence="2 3" key="1">
    <citation type="submission" date="2016-01" db="EMBL/GenBank/DDBJ databases">
        <title>Biosynthesis of antibiotic leucinostatins and their inhibition on Phytophthora in bio-control Purpureocillium lilacinum.</title>
        <authorList>
            <person name="Wang G."/>
            <person name="Liu Z."/>
            <person name="Lin R."/>
            <person name="Li E."/>
            <person name="Mao Z."/>
            <person name="Ling J."/>
            <person name="Yin W."/>
            <person name="Xie B."/>
        </authorList>
    </citation>
    <scope>NUCLEOTIDE SEQUENCE [LARGE SCALE GENOMIC DNA]</scope>
    <source>
        <strain evidence="2">PLBJ-1</strain>
    </source>
</reference>
<dbReference type="Proteomes" id="UP000078240">
    <property type="component" value="Unassembled WGS sequence"/>
</dbReference>
<gene>
    <name evidence="2" type="ORF">VFPBJ_11371</name>
</gene>
<feature type="region of interest" description="Disordered" evidence="1">
    <location>
        <begin position="1"/>
        <end position="85"/>
    </location>
</feature>
<comment type="caution">
    <text evidence="2">The sequence shown here is derived from an EMBL/GenBank/DDBJ whole genome shotgun (WGS) entry which is preliminary data.</text>
</comment>